<dbReference type="GO" id="GO:0016878">
    <property type="term" value="F:acid-thiol ligase activity"/>
    <property type="evidence" value="ECO:0007669"/>
    <property type="project" value="UniProtKB-ARBA"/>
</dbReference>
<dbReference type="InterPro" id="IPR045851">
    <property type="entry name" value="AMP-bd_C_sf"/>
</dbReference>
<proteinExistence type="predicted"/>
<gene>
    <name evidence="2" type="ORF">IV501_15400</name>
</gene>
<evidence type="ECO:0000313" key="2">
    <source>
        <dbReference type="EMBL" id="MBK4349018.1"/>
    </source>
</evidence>
<dbReference type="EMBL" id="JAEPES010000006">
    <property type="protein sequence ID" value="MBK4349018.1"/>
    <property type="molecule type" value="Genomic_DNA"/>
</dbReference>
<dbReference type="AlphaFoldDB" id="A0A934SNY4"/>
<accession>A0A934SNY4</accession>
<protein>
    <submittedName>
        <fullName evidence="2">AMP-binding protein</fullName>
    </submittedName>
</protein>
<dbReference type="InterPro" id="IPR050237">
    <property type="entry name" value="ATP-dep_AMP-bd_enzyme"/>
</dbReference>
<sequence>MRSVRAAPSDPAEMLLALRNALEGGDALLASGGADTAENETARETVPQHTALVIQTSGSTGTPKRVALSADAVLASAAASDAALGGPGQWLLALPTHYIAGINVLVRSIAAGTEPVLLAPGHFEPSEFAAAALRMDQPLRYTSLVPAQLASLVEAAGEDLDLLEVYRRFDCILVGGQATPPELLERCLEFGLAVTRTYGSSETSGGCVYDGVPIGTAQAQVVDGQIEIAGPMLADGYLGDEERTAATFVMRDGLRWYRTGDTGEIVDGVLRVTGRLDGVIISGGIKVSLDAVERFVRSTGITDAVAVRAPSARWGEVPVIVTTQTADLAAVRADVGAALGVAAAPAAVITVEHLPLLSSGKPDRIALTRLAQVTDS</sequence>
<dbReference type="InterPro" id="IPR020845">
    <property type="entry name" value="AMP-binding_CS"/>
</dbReference>
<organism evidence="2 3">
    <name type="scientific">Lacisediminihabitans changchengi</name>
    <dbReference type="NCBI Taxonomy" id="2787634"/>
    <lineage>
        <taxon>Bacteria</taxon>
        <taxon>Bacillati</taxon>
        <taxon>Actinomycetota</taxon>
        <taxon>Actinomycetes</taxon>
        <taxon>Micrococcales</taxon>
        <taxon>Microbacteriaceae</taxon>
        <taxon>Lacisediminihabitans</taxon>
    </lineage>
</organism>
<dbReference type="Pfam" id="PF00501">
    <property type="entry name" value="AMP-binding"/>
    <property type="match status" value="1"/>
</dbReference>
<dbReference type="PANTHER" id="PTHR43767">
    <property type="entry name" value="LONG-CHAIN-FATTY-ACID--COA LIGASE"/>
    <property type="match status" value="1"/>
</dbReference>
<comment type="caution">
    <text evidence="2">The sequence shown here is derived from an EMBL/GenBank/DDBJ whole genome shotgun (WGS) entry which is preliminary data.</text>
</comment>
<keyword evidence="3" id="KW-1185">Reference proteome</keyword>
<dbReference type="Gene3D" id="3.40.50.12780">
    <property type="entry name" value="N-terminal domain of ligase-like"/>
    <property type="match status" value="1"/>
</dbReference>
<dbReference type="InterPro" id="IPR042099">
    <property type="entry name" value="ANL_N_sf"/>
</dbReference>
<feature type="domain" description="AMP-dependent synthetase/ligase" evidence="1">
    <location>
        <begin position="19"/>
        <end position="213"/>
    </location>
</feature>
<name>A0A934SNY4_9MICO</name>
<dbReference type="Gene3D" id="3.30.300.30">
    <property type="match status" value="1"/>
</dbReference>
<dbReference type="InterPro" id="IPR000873">
    <property type="entry name" value="AMP-dep_synth/lig_dom"/>
</dbReference>
<dbReference type="PANTHER" id="PTHR43767:SF1">
    <property type="entry name" value="NONRIBOSOMAL PEPTIDE SYNTHASE PES1 (EUROFUNG)-RELATED"/>
    <property type="match status" value="1"/>
</dbReference>
<dbReference type="Proteomes" id="UP000636458">
    <property type="component" value="Unassembled WGS sequence"/>
</dbReference>
<evidence type="ECO:0000313" key="3">
    <source>
        <dbReference type="Proteomes" id="UP000636458"/>
    </source>
</evidence>
<dbReference type="PROSITE" id="PS00455">
    <property type="entry name" value="AMP_BINDING"/>
    <property type="match status" value="1"/>
</dbReference>
<evidence type="ECO:0000259" key="1">
    <source>
        <dbReference type="Pfam" id="PF00501"/>
    </source>
</evidence>
<dbReference type="SUPFAM" id="SSF56801">
    <property type="entry name" value="Acetyl-CoA synthetase-like"/>
    <property type="match status" value="1"/>
</dbReference>
<reference evidence="2" key="1">
    <citation type="submission" date="2021-01" db="EMBL/GenBank/DDBJ databases">
        <title>Lacisediminihabitans sp. nov. strain G11-30, isolated from Antarctic Soil.</title>
        <authorList>
            <person name="Li J."/>
        </authorList>
    </citation>
    <scope>NUCLEOTIDE SEQUENCE</scope>
    <source>
        <strain evidence="2">G11-30</strain>
    </source>
</reference>